<comment type="cofactor">
    <cofactor evidence="1">
        <name>Ca(2+)</name>
        <dbReference type="ChEBI" id="CHEBI:29108"/>
    </cofactor>
</comment>
<keyword evidence="21" id="KW-1185">Reference proteome</keyword>
<evidence type="ECO:0000256" key="19">
    <source>
        <dbReference type="ARBA" id="ARBA00049175"/>
    </source>
</evidence>
<keyword evidence="15" id="KW-0472">Membrane</keyword>
<keyword evidence="10" id="KW-0378">Hydrolase</keyword>
<dbReference type="Ensembl" id="ENSMUNT00000028236.1">
    <property type="protein sequence ID" value="ENSMUNP00000031583.1"/>
    <property type="gene ID" value="ENSMUNG00000016335.2"/>
</dbReference>
<evidence type="ECO:0000256" key="18">
    <source>
        <dbReference type="ARBA" id="ARBA00039598"/>
    </source>
</evidence>
<gene>
    <name evidence="20" type="primary">LOC115946499</name>
</gene>
<dbReference type="GO" id="GO:0004382">
    <property type="term" value="F:GDP phosphatase activity"/>
    <property type="evidence" value="ECO:0007669"/>
    <property type="project" value="TreeGrafter"/>
</dbReference>
<dbReference type="GO" id="GO:0046872">
    <property type="term" value="F:metal ion binding"/>
    <property type="evidence" value="ECO:0007669"/>
    <property type="project" value="UniProtKB-KW"/>
</dbReference>
<reference evidence="20" key="1">
    <citation type="submission" date="2020-03" db="EMBL/GenBank/DDBJ databases">
        <title>Melopsittacus undulatus (budgerigar) genome, bMelUnd1, maternal haplotype with Z.</title>
        <authorList>
            <person name="Gedman G."/>
            <person name="Mountcastle J."/>
            <person name="Haase B."/>
            <person name="Formenti G."/>
            <person name="Wright T."/>
            <person name="Apodaca J."/>
            <person name="Pelan S."/>
            <person name="Chow W."/>
            <person name="Rhie A."/>
            <person name="Howe K."/>
            <person name="Fedrigo O."/>
            <person name="Jarvis E.D."/>
        </authorList>
    </citation>
    <scope>NUCLEOTIDE SEQUENCE [LARGE SCALE GENOMIC DNA]</scope>
</reference>
<evidence type="ECO:0000256" key="3">
    <source>
        <dbReference type="ARBA" id="ARBA00004651"/>
    </source>
</evidence>
<comment type="subcellular location">
    <subcellularLocation>
        <location evidence="3">Cell membrane</location>
        <topology evidence="3">Multi-pass membrane protein</topology>
    </subcellularLocation>
</comment>
<dbReference type="AlphaFoldDB" id="A0A8V5HFF1"/>
<dbReference type="Proteomes" id="UP000694405">
    <property type="component" value="Chromosome 11"/>
</dbReference>
<sequence length="477" mass="51785">MDHKAKALVGLLAATCVFSFIALILSIVNVKDVILPPSTKYGLVFDAGSTHTALYIYRWRADKENGTGIVSQVETCTAAGPGISSYADDPAGAGASLKPCLDKAMEIIPAEQQRETPTYLGATAGMRLLSTKAQQVFAEVAKTIGEYPVEFRGAQVLTGNEEGSFGWISVNFLLETLVKVRAWKWEHPQDAEVFGALDLGGASTQITFQPGVTIEDKNTSVFFRLYGTNYSLYTHSYLCYGQTQALKRLLAALHQVLQASPSTAQISHPCYPRGYQENITTAELYDSPCVRAPSSPSAVQLLRVMGTGEPAACSAAIQQLFNLSCGANSTCGFNGVYQPPVRGQFFVRRLLSISFPVALCPLMAPQLVETFPQEKGYLHKYCSTAIYILTLAPWTKATCGWERHFWMTFAPSPQAANTDIGWTLGFMLNLTNMIPTEALEHVKGQQPSLWAGAVSCIVLATVAGLVTGFLPCFRKSK</sequence>
<accession>A0A8V5HFF1</accession>
<evidence type="ECO:0000256" key="5">
    <source>
        <dbReference type="ARBA" id="ARBA00012148"/>
    </source>
</evidence>
<dbReference type="GO" id="GO:0005524">
    <property type="term" value="F:ATP binding"/>
    <property type="evidence" value="ECO:0007669"/>
    <property type="project" value="UniProtKB-KW"/>
</dbReference>
<keyword evidence="17" id="KW-0325">Glycoprotein</keyword>
<evidence type="ECO:0000256" key="14">
    <source>
        <dbReference type="ARBA" id="ARBA00022989"/>
    </source>
</evidence>
<dbReference type="GO" id="GO:0004050">
    <property type="term" value="F:apyrase activity"/>
    <property type="evidence" value="ECO:0007669"/>
    <property type="project" value="UniProtKB-EC"/>
</dbReference>
<dbReference type="EC" id="3.6.1.5" evidence="5"/>
<comment type="cofactor">
    <cofactor evidence="2">
        <name>Mg(2+)</name>
        <dbReference type="ChEBI" id="CHEBI:18420"/>
    </cofactor>
</comment>
<dbReference type="GO" id="GO:0009134">
    <property type="term" value="P:nucleoside diphosphate catabolic process"/>
    <property type="evidence" value="ECO:0007669"/>
    <property type="project" value="TreeGrafter"/>
</dbReference>
<evidence type="ECO:0000256" key="16">
    <source>
        <dbReference type="ARBA" id="ARBA00023157"/>
    </source>
</evidence>
<evidence type="ECO:0000256" key="9">
    <source>
        <dbReference type="ARBA" id="ARBA00022741"/>
    </source>
</evidence>
<reference evidence="20" key="2">
    <citation type="submission" date="2025-08" db="UniProtKB">
        <authorList>
            <consortium name="Ensembl"/>
        </authorList>
    </citation>
    <scope>IDENTIFICATION</scope>
</reference>
<keyword evidence="6" id="KW-1003">Cell membrane</keyword>
<keyword evidence="8" id="KW-0479">Metal-binding</keyword>
<dbReference type="Gene3D" id="3.30.420.150">
    <property type="entry name" value="Exopolyphosphatase. Domain 2"/>
    <property type="match status" value="1"/>
</dbReference>
<dbReference type="GO" id="GO:0005886">
    <property type="term" value="C:plasma membrane"/>
    <property type="evidence" value="ECO:0007669"/>
    <property type="project" value="UniProtKB-SubCell"/>
</dbReference>
<dbReference type="InterPro" id="IPR000407">
    <property type="entry name" value="GDA1_CD39_NTPase"/>
</dbReference>
<evidence type="ECO:0000256" key="17">
    <source>
        <dbReference type="ARBA" id="ARBA00023180"/>
    </source>
</evidence>
<keyword evidence="12" id="KW-0067">ATP-binding</keyword>
<evidence type="ECO:0000256" key="2">
    <source>
        <dbReference type="ARBA" id="ARBA00001946"/>
    </source>
</evidence>
<keyword evidence="14" id="KW-1133">Transmembrane helix</keyword>
<evidence type="ECO:0000313" key="21">
    <source>
        <dbReference type="Proteomes" id="UP000694405"/>
    </source>
</evidence>
<keyword evidence="7" id="KW-0812">Transmembrane</keyword>
<dbReference type="PANTHER" id="PTHR11782:SF31">
    <property type="entry name" value="ECTONUCLEOSIDE TRIPHOSPHATE DIPHOSPHOHYDROLASE 8"/>
    <property type="match status" value="1"/>
</dbReference>
<keyword evidence="13" id="KW-0460">Magnesium</keyword>
<dbReference type="PANTHER" id="PTHR11782">
    <property type="entry name" value="ADENOSINE/GUANOSINE DIPHOSPHATASE"/>
    <property type="match status" value="1"/>
</dbReference>
<evidence type="ECO:0000256" key="10">
    <source>
        <dbReference type="ARBA" id="ARBA00022801"/>
    </source>
</evidence>
<comment type="similarity">
    <text evidence="4">Belongs to the GDA1/CD39 NTPase family.</text>
</comment>
<proteinExistence type="inferred from homology"/>
<keyword evidence="11" id="KW-0106">Calcium</keyword>
<comment type="catalytic activity">
    <reaction evidence="19">
        <text>a ribonucleoside 5'-triphosphate + 2 H2O = a ribonucleoside 5'-phosphate + 2 phosphate + 2 H(+)</text>
        <dbReference type="Rhea" id="RHEA:36795"/>
        <dbReference type="ChEBI" id="CHEBI:15377"/>
        <dbReference type="ChEBI" id="CHEBI:15378"/>
        <dbReference type="ChEBI" id="CHEBI:43474"/>
        <dbReference type="ChEBI" id="CHEBI:58043"/>
        <dbReference type="ChEBI" id="CHEBI:61557"/>
        <dbReference type="EC" id="3.6.1.5"/>
    </reaction>
</comment>
<keyword evidence="16" id="KW-1015">Disulfide bond</keyword>
<evidence type="ECO:0000256" key="7">
    <source>
        <dbReference type="ARBA" id="ARBA00022692"/>
    </source>
</evidence>
<evidence type="ECO:0000256" key="11">
    <source>
        <dbReference type="ARBA" id="ARBA00022837"/>
    </source>
</evidence>
<name>A0A8V5HFF1_MELUD</name>
<keyword evidence="9" id="KW-0547">Nucleotide-binding</keyword>
<evidence type="ECO:0000256" key="1">
    <source>
        <dbReference type="ARBA" id="ARBA00001913"/>
    </source>
</evidence>
<dbReference type="Pfam" id="PF01150">
    <property type="entry name" value="GDA1_CD39"/>
    <property type="match status" value="1"/>
</dbReference>
<protein>
    <recommendedName>
        <fullName evidence="18">Ectonucleoside triphosphate diphosphohydrolase 8</fullName>
        <ecNumber evidence="5">3.6.1.5</ecNumber>
    </recommendedName>
</protein>
<evidence type="ECO:0000256" key="4">
    <source>
        <dbReference type="ARBA" id="ARBA00009283"/>
    </source>
</evidence>
<organism evidence="20 21">
    <name type="scientific">Melopsittacus undulatus</name>
    <name type="common">Budgerigar</name>
    <name type="synonym">Psittacus undulatus</name>
    <dbReference type="NCBI Taxonomy" id="13146"/>
    <lineage>
        <taxon>Eukaryota</taxon>
        <taxon>Metazoa</taxon>
        <taxon>Chordata</taxon>
        <taxon>Craniata</taxon>
        <taxon>Vertebrata</taxon>
        <taxon>Euteleostomi</taxon>
        <taxon>Archelosauria</taxon>
        <taxon>Archosauria</taxon>
        <taxon>Dinosauria</taxon>
        <taxon>Saurischia</taxon>
        <taxon>Theropoda</taxon>
        <taxon>Coelurosauria</taxon>
        <taxon>Aves</taxon>
        <taxon>Neognathae</taxon>
        <taxon>Neoaves</taxon>
        <taxon>Telluraves</taxon>
        <taxon>Australaves</taxon>
        <taxon>Psittaciformes</taxon>
        <taxon>Psittaculidae</taxon>
        <taxon>Melopsittacus</taxon>
    </lineage>
</organism>
<evidence type="ECO:0000256" key="12">
    <source>
        <dbReference type="ARBA" id="ARBA00022840"/>
    </source>
</evidence>
<evidence type="ECO:0000256" key="6">
    <source>
        <dbReference type="ARBA" id="ARBA00022475"/>
    </source>
</evidence>
<evidence type="ECO:0000256" key="8">
    <source>
        <dbReference type="ARBA" id="ARBA00022723"/>
    </source>
</evidence>
<evidence type="ECO:0000256" key="13">
    <source>
        <dbReference type="ARBA" id="ARBA00022842"/>
    </source>
</evidence>
<reference evidence="20" key="3">
    <citation type="submission" date="2025-09" db="UniProtKB">
        <authorList>
            <consortium name="Ensembl"/>
        </authorList>
    </citation>
    <scope>IDENTIFICATION</scope>
</reference>
<dbReference type="GO" id="GO:0045134">
    <property type="term" value="F:UDP phosphatase activity"/>
    <property type="evidence" value="ECO:0007669"/>
    <property type="project" value="TreeGrafter"/>
</dbReference>
<evidence type="ECO:0000256" key="15">
    <source>
        <dbReference type="ARBA" id="ARBA00023136"/>
    </source>
</evidence>
<dbReference type="GO" id="GO:0017111">
    <property type="term" value="F:ribonucleoside triphosphate phosphatase activity"/>
    <property type="evidence" value="ECO:0007669"/>
    <property type="project" value="TreeGrafter"/>
</dbReference>
<evidence type="ECO:0000313" key="20">
    <source>
        <dbReference type="Ensembl" id="ENSMUNP00000031583.1"/>
    </source>
</evidence>
<dbReference type="FunFam" id="3.30.420.40:FF:000068">
    <property type="entry name" value="Ectonucleoside triphosphate diphosphohydrolase 1"/>
    <property type="match status" value="1"/>
</dbReference>
<dbReference type="Gene3D" id="3.30.420.40">
    <property type="match status" value="1"/>
</dbReference>